<dbReference type="AlphaFoldDB" id="A0A382E6W0"/>
<accession>A0A382E6W0</accession>
<organism evidence="1">
    <name type="scientific">marine metagenome</name>
    <dbReference type="NCBI Taxonomy" id="408172"/>
    <lineage>
        <taxon>unclassified sequences</taxon>
        <taxon>metagenomes</taxon>
        <taxon>ecological metagenomes</taxon>
    </lineage>
</organism>
<evidence type="ECO:0000313" key="1">
    <source>
        <dbReference type="EMBL" id="SVB45617.1"/>
    </source>
</evidence>
<feature type="non-terminal residue" evidence="1">
    <location>
        <position position="23"/>
    </location>
</feature>
<dbReference type="EMBL" id="UINC01042666">
    <property type="protein sequence ID" value="SVB45617.1"/>
    <property type="molecule type" value="Genomic_DNA"/>
</dbReference>
<gene>
    <name evidence="1" type="ORF">METZ01_LOCUS198471</name>
</gene>
<name>A0A382E6W0_9ZZZZ</name>
<sequence>MKALHTIVFSIVLFFASNVFAEK</sequence>
<proteinExistence type="predicted"/>
<reference evidence="1" key="1">
    <citation type="submission" date="2018-05" db="EMBL/GenBank/DDBJ databases">
        <authorList>
            <person name="Lanie J.A."/>
            <person name="Ng W.-L."/>
            <person name="Kazmierczak K.M."/>
            <person name="Andrzejewski T.M."/>
            <person name="Davidsen T.M."/>
            <person name="Wayne K.J."/>
            <person name="Tettelin H."/>
            <person name="Glass J.I."/>
            <person name="Rusch D."/>
            <person name="Podicherti R."/>
            <person name="Tsui H.-C.T."/>
            <person name="Winkler M.E."/>
        </authorList>
    </citation>
    <scope>NUCLEOTIDE SEQUENCE</scope>
</reference>
<protein>
    <submittedName>
        <fullName evidence="1">Uncharacterized protein</fullName>
    </submittedName>
</protein>